<dbReference type="EMBL" id="MFGO01000016">
    <property type="protein sequence ID" value="OGF40996.1"/>
    <property type="molecule type" value="Genomic_DNA"/>
</dbReference>
<dbReference type="Pfam" id="PF01894">
    <property type="entry name" value="YjbQ"/>
    <property type="match status" value="1"/>
</dbReference>
<organism evidence="1 2">
    <name type="scientific">Candidatus Falkowbacteria bacterium RIFOXYD2_FULL_34_120</name>
    <dbReference type="NCBI Taxonomy" id="1798007"/>
    <lineage>
        <taxon>Bacteria</taxon>
        <taxon>Candidatus Falkowiibacteriota</taxon>
    </lineage>
</organism>
<dbReference type="InterPro" id="IPR035917">
    <property type="entry name" value="YjbQ-like_sf"/>
</dbReference>
<evidence type="ECO:0000313" key="1">
    <source>
        <dbReference type="EMBL" id="OGF40996.1"/>
    </source>
</evidence>
<dbReference type="AlphaFoldDB" id="A0A1F5TQ33"/>
<dbReference type="Gene3D" id="2.60.120.460">
    <property type="entry name" value="YjbQ-like"/>
    <property type="match status" value="1"/>
</dbReference>
<evidence type="ECO:0008006" key="3">
    <source>
        <dbReference type="Google" id="ProtNLM"/>
    </source>
</evidence>
<reference evidence="1 2" key="1">
    <citation type="journal article" date="2016" name="Nat. Commun.">
        <title>Thousands of microbial genomes shed light on interconnected biogeochemical processes in an aquifer system.</title>
        <authorList>
            <person name="Anantharaman K."/>
            <person name="Brown C.T."/>
            <person name="Hug L.A."/>
            <person name="Sharon I."/>
            <person name="Castelle C.J."/>
            <person name="Probst A.J."/>
            <person name="Thomas B.C."/>
            <person name="Singh A."/>
            <person name="Wilkins M.J."/>
            <person name="Karaoz U."/>
            <person name="Brodie E.L."/>
            <person name="Williams K.H."/>
            <person name="Hubbard S.S."/>
            <person name="Banfield J.F."/>
        </authorList>
    </citation>
    <scope>NUCLEOTIDE SEQUENCE [LARGE SCALE GENOMIC DNA]</scope>
</reference>
<name>A0A1F5TQ33_9BACT</name>
<dbReference type="InterPro" id="IPR001602">
    <property type="entry name" value="UPF0047_YjbQ-like"/>
</dbReference>
<gene>
    <name evidence="1" type="ORF">A2531_03155</name>
</gene>
<protein>
    <recommendedName>
        <fullName evidence="3">Secondary thiamine-phosphate synthase enzyme</fullName>
    </recommendedName>
</protein>
<evidence type="ECO:0000313" key="2">
    <source>
        <dbReference type="Proteomes" id="UP000177579"/>
    </source>
</evidence>
<dbReference type="Proteomes" id="UP000177579">
    <property type="component" value="Unassembled WGS sequence"/>
</dbReference>
<sequence>MEYIDKEINLKLSKQFTSVKDVFENLIKDEGLIDANLVCWVPHEVSSLIQVGWEDGLLEDLGTFLDDTAPANRWKQHDEPGTPFRYNFFEHIRGKLVGNVSLTLIVKDGKLYIGKYQDLYFYSPVFKNIPDQKIFCRILKLK</sequence>
<dbReference type="SUPFAM" id="SSF111038">
    <property type="entry name" value="YjbQ-like"/>
    <property type="match status" value="1"/>
</dbReference>
<comment type="caution">
    <text evidence="1">The sequence shown here is derived from an EMBL/GenBank/DDBJ whole genome shotgun (WGS) entry which is preliminary data.</text>
</comment>
<proteinExistence type="predicted"/>
<accession>A0A1F5TQ33</accession>